<dbReference type="EMBL" id="JAOPHQ010000301">
    <property type="protein sequence ID" value="KAK0155140.1"/>
    <property type="molecule type" value="Genomic_DNA"/>
</dbReference>
<dbReference type="SUPFAM" id="SSF57302">
    <property type="entry name" value="Snake toxin-like"/>
    <property type="match status" value="1"/>
</dbReference>
<comment type="caution">
    <text evidence="3">The sequence shown here is derived from an EMBL/GenBank/DDBJ whole genome shotgun (WGS) entry which is preliminary data.</text>
</comment>
<organism evidence="3 4">
    <name type="scientific">Merluccius polli</name>
    <name type="common">Benguela hake</name>
    <name type="synonym">Merluccius cadenati</name>
    <dbReference type="NCBI Taxonomy" id="89951"/>
    <lineage>
        <taxon>Eukaryota</taxon>
        <taxon>Metazoa</taxon>
        <taxon>Chordata</taxon>
        <taxon>Craniata</taxon>
        <taxon>Vertebrata</taxon>
        <taxon>Euteleostomi</taxon>
        <taxon>Actinopterygii</taxon>
        <taxon>Neopterygii</taxon>
        <taxon>Teleostei</taxon>
        <taxon>Neoteleostei</taxon>
        <taxon>Acanthomorphata</taxon>
        <taxon>Zeiogadaria</taxon>
        <taxon>Gadariae</taxon>
        <taxon>Gadiformes</taxon>
        <taxon>Gadoidei</taxon>
        <taxon>Merlucciidae</taxon>
        <taxon>Merluccius</taxon>
    </lineage>
</organism>
<keyword evidence="4" id="KW-1185">Reference proteome</keyword>
<evidence type="ECO:0000259" key="2">
    <source>
        <dbReference type="Pfam" id="PF00021"/>
    </source>
</evidence>
<accession>A0AA47NAW7</accession>
<dbReference type="GO" id="GO:0098552">
    <property type="term" value="C:side of membrane"/>
    <property type="evidence" value="ECO:0007669"/>
    <property type="project" value="UniProtKB-KW"/>
</dbReference>
<evidence type="ECO:0000256" key="1">
    <source>
        <dbReference type="SAM" id="SignalP"/>
    </source>
</evidence>
<feature type="domain" description="UPAR/Ly6" evidence="2">
    <location>
        <begin position="31"/>
        <end position="103"/>
    </location>
</feature>
<reference evidence="3" key="1">
    <citation type="journal article" date="2023" name="Front. Mar. Sci.">
        <title>A new Merluccius polli reference genome to investigate the effects of global change in West African waters.</title>
        <authorList>
            <person name="Mateo J.L."/>
            <person name="Blanco-Fernandez C."/>
            <person name="Garcia-Vazquez E."/>
            <person name="Machado-Schiaffino G."/>
        </authorList>
    </citation>
    <scope>NUCLEOTIDE SEQUENCE</scope>
    <source>
        <strain evidence="3">C29</strain>
        <tissue evidence="3">Fin</tissue>
    </source>
</reference>
<dbReference type="InterPro" id="IPR016054">
    <property type="entry name" value="LY6_UPA_recep-like"/>
</dbReference>
<name>A0AA47NAW7_MERPO</name>
<dbReference type="AlphaFoldDB" id="A0AA47NAW7"/>
<feature type="signal peptide" evidence="1">
    <location>
        <begin position="1"/>
        <end position="31"/>
    </location>
</feature>
<evidence type="ECO:0000313" key="4">
    <source>
        <dbReference type="Proteomes" id="UP001174136"/>
    </source>
</evidence>
<sequence length="104" mass="11755">MERCQYSDRYRTMKFLVLSLALALVFTTGSSLNCHRCVSRHAGQSCDLIMESCKPGKDACAAAKFTRAPFGQYQKCMAMSDCEMLKRNSYIEMKCCDGDMCNTF</sequence>
<dbReference type="InterPro" id="IPR045860">
    <property type="entry name" value="Snake_toxin-like_sf"/>
</dbReference>
<gene>
    <name evidence="3" type="ORF">N1851_002538</name>
</gene>
<protein>
    <recommendedName>
        <fullName evidence="2">UPAR/Ly6 domain-containing protein</fullName>
    </recommendedName>
</protein>
<dbReference type="Proteomes" id="UP001174136">
    <property type="component" value="Unassembled WGS sequence"/>
</dbReference>
<dbReference type="CDD" id="cd23611">
    <property type="entry name" value="TFP_LU_ECD_THFP5"/>
    <property type="match status" value="1"/>
</dbReference>
<feature type="chain" id="PRO_5041247207" description="UPAR/Ly6 domain-containing protein" evidence="1">
    <location>
        <begin position="32"/>
        <end position="104"/>
    </location>
</feature>
<evidence type="ECO:0000313" key="3">
    <source>
        <dbReference type="EMBL" id="KAK0155140.1"/>
    </source>
</evidence>
<dbReference type="Gene3D" id="2.10.60.10">
    <property type="entry name" value="CD59"/>
    <property type="match status" value="1"/>
</dbReference>
<dbReference type="Pfam" id="PF00021">
    <property type="entry name" value="UPAR_LY6"/>
    <property type="match status" value="1"/>
</dbReference>
<keyword evidence="1" id="KW-0732">Signal</keyword>
<proteinExistence type="predicted"/>